<sequence length="133" mass="16773">MVQERVLDHLLASIRQKERELLEQEESYYRSKKRLEERGWDLDDRYRRLSSMLEQEQEKMKYLLVRHEAHQGEAESFYRKVQNIQDEAEWVRKKMYHTLEEEMEETRRQFYRERDQIEQALQDLRRKYNDLDD</sequence>
<evidence type="ECO:0000313" key="2">
    <source>
        <dbReference type="EMBL" id="ONK27058.1"/>
    </source>
</evidence>
<proteinExistence type="predicted"/>
<evidence type="ECO:0000313" key="3">
    <source>
        <dbReference type="EMBL" id="ONK28491.1"/>
    </source>
</evidence>
<dbReference type="RefSeq" id="WP_076996219.1">
    <property type="nucleotide sequence ID" value="NZ_MSPR01000011.1"/>
</dbReference>
<dbReference type="Proteomes" id="UP000188946">
    <property type="component" value="Unassembled WGS sequence"/>
</dbReference>
<evidence type="ECO:0000256" key="1">
    <source>
        <dbReference type="SAM" id="Coils"/>
    </source>
</evidence>
<dbReference type="EMBL" id="MSPR01000011">
    <property type="protein sequence ID" value="ONK28491.1"/>
    <property type="molecule type" value="Genomic_DNA"/>
</dbReference>
<comment type="caution">
    <text evidence="2">The sequence shown here is derived from an EMBL/GenBank/DDBJ whole genome shotgun (WGS) entry which is preliminary data.</text>
</comment>
<dbReference type="AlphaFoldDB" id="A0AB36JQ09"/>
<gene>
    <name evidence="3" type="ORF">BVE84_06320</name>
    <name evidence="2" type="ORF">BVE86_05685</name>
</gene>
<keyword evidence="5" id="KW-1185">Reference proteome</keyword>
<protein>
    <submittedName>
        <fullName evidence="2">Uncharacterized protein</fullName>
    </submittedName>
</protein>
<reference evidence="4 5" key="1">
    <citation type="submission" date="2016-12" db="EMBL/GenBank/DDBJ databases">
        <authorList>
            <person name="Gulvik C.A."/>
        </authorList>
    </citation>
    <scope>NUCLEOTIDE SEQUENCE [LARGE SCALE GENOMIC DNA]</scope>
    <source>
        <strain evidence="3 5">12-5202</strain>
        <strain evidence="2 4">12-5291</strain>
    </source>
</reference>
<accession>A0AB36JQ09</accession>
<organism evidence="2 4">
    <name type="scientific">Streptococcus azizii</name>
    <dbReference type="NCBI Taxonomy" id="1579424"/>
    <lineage>
        <taxon>Bacteria</taxon>
        <taxon>Bacillati</taxon>
        <taxon>Bacillota</taxon>
        <taxon>Bacilli</taxon>
        <taxon>Lactobacillales</taxon>
        <taxon>Streptococcaceae</taxon>
        <taxon>Streptococcus</taxon>
    </lineage>
</organism>
<keyword evidence="1" id="KW-0175">Coiled coil</keyword>
<dbReference type="EMBL" id="MSPT01000011">
    <property type="protein sequence ID" value="ONK27058.1"/>
    <property type="molecule type" value="Genomic_DNA"/>
</dbReference>
<name>A0AB36JQ09_9STRE</name>
<evidence type="ECO:0000313" key="4">
    <source>
        <dbReference type="Proteomes" id="UP000188600"/>
    </source>
</evidence>
<dbReference type="Proteomes" id="UP000188600">
    <property type="component" value="Unassembled WGS sequence"/>
</dbReference>
<feature type="coiled-coil region" evidence="1">
    <location>
        <begin position="96"/>
        <end position="127"/>
    </location>
</feature>
<evidence type="ECO:0000313" key="5">
    <source>
        <dbReference type="Proteomes" id="UP000188946"/>
    </source>
</evidence>